<comment type="subcellular location">
    <subcellularLocation>
        <location evidence="8">Cytoplasm</location>
    </subcellularLocation>
</comment>
<dbReference type="Gene3D" id="3.40.50.620">
    <property type="entry name" value="HUPs"/>
    <property type="match status" value="1"/>
</dbReference>
<dbReference type="RefSeq" id="WP_189488531.1">
    <property type="nucleotide sequence ID" value="NZ_BMZB01000006.1"/>
</dbReference>
<organism evidence="9 10">
    <name type="scientific">Asticcacaulis endophyticus</name>
    <dbReference type="NCBI Taxonomy" id="1395890"/>
    <lineage>
        <taxon>Bacteria</taxon>
        <taxon>Pseudomonadati</taxon>
        <taxon>Pseudomonadota</taxon>
        <taxon>Alphaproteobacteria</taxon>
        <taxon>Caulobacterales</taxon>
        <taxon>Caulobacteraceae</taxon>
        <taxon>Asticcacaulis</taxon>
    </lineage>
</organism>
<dbReference type="PANTHER" id="PTHR21299">
    <property type="entry name" value="CYTIDYLATE KINASE/PANTOATE-BETA-ALANINE LIGASE"/>
    <property type="match status" value="1"/>
</dbReference>
<feature type="binding site" evidence="8">
    <location>
        <begin position="161"/>
        <end position="164"/>
    </location>
    <ligand>
        <name>ATP</name>
        <dbReference type="ChEBI" id="CHEBI:30616"/>
    </ligand>
</feature>
<dbReference type="InterPro" id="IPR003721">
    <property type="entry name" value="Pantoate_ligase"/>
</dbReference>
<dbReference type="AlphaFoldDB" id="A0A918QFW7"/>
<proteinExistence type="inferred from homology"/>
<feature type="binding site" evidence="8">
    <location>
        <position position="190"/>
    </location>
    <ligand>
        <name>ATP</name>
        <dbReference type="ChEBI" id="CHEBI:30616"/>
    </ligand>
</feature>
<protein>
    <recommendedName>
        <fullName evidence="8">Pantothenate synthetase</fullName>
        <shortName evidence="8">PS</shortName>
        <ecNumber evidence="8">6.3.2.1</ecNumber>
    </recommendedName>
    <alternativeName>
        <fullName evidence="8">Pantoate--beta-alanine ligase</fullName>
    </alternativeName>
    <alternativeName>
        <fullName evidence="8">Pantoate-activating enzyme</fullName>
    </alternativeName>
</protein>
<dbReference type="EC" id="6.3.2.1" evidence="8"/>
<comment type="similarity">
    <text evidence="2 8">Belongs to the pantothenate synthetase family.</text>
</comment>
<dbReference type="GO" id="GO:0005829">
    <property type="term" value="C:cytosol"/>
    <property type="evidence" value="ECO:0007669"/>
    <property type="project" value="TreeGrafter"/>
</dbReference>
<evidence type="ECO:0000256" key="6">
    <source>
        <dbReference type="ARBA" id="ARBA00022840"/>
    </source>
</evidence>
<dbReference type="EMBL" id="BMZB01000006">
    <property type="protein sequence ID" value="GGZ43087.1"/>
    <property type="molecule type" value="Genomic_DNA"/>
</dbReference>
<keyword evidence="4 8" id="KW-0566">Pantothenate biosynthesis</keyword>
<keyword evidence="5 8" id="KW-0547">Nucleotide-binding</keyword>
<dbReference type="NCBIfam" id="TIGR00018">
    <property type="entry name" value="panC"/>
    <property type="match status" value="1"/>
</dbReference>
<keyword evidence="6 8" id="KW-0067">ATP-binding</keyword>
<keyword evidence="10" id="KW-1185">Reference proteome</keyword>
<evidence type="ECO:0000313" key="10">
    <source>
        <dbReference type="Proteomes" id="UP000662572"/>
    </source>
</evidence>
<comment type="caution">
    <text evidence="9">The sequence shown here is derived from an EMBL/GenBank/DDBJ whole genome shotgun (WGS) entry which is preliminary data.</text>
</comment>
<dbReference type="SUPFAM" id="SSF52374">
    <property type="entry name" value="Nucleotidylyl transferase"/>
    <property type="match status" value="1"/>
</dbReference>
<dbReference type="Gene3D" id="3.30.1300.10">
    <property type="entry name" value="Pantoate-beta-alanine ligase, C-terminal domain"/>
    <property type="match status" value="1"/>
</dbReference>
<dbReference type="Proteomes" id="UP000662572">
    <property type="component" value="Unassembled WGS sequence"/>
</dbReference>
<evidence type="ECO:0000313" key="9">
    <source>
        <dbReference type="EMBL" id="GGZ43087.1"/>
    </source>
</evidence>
<comment type="subunit">
    <text evidence="8">Homodimer.</text>
</comment>
<reference evidence="9" key="1">
    <citation type="journal article" date="2014" name="Int. J. Syst. Evol. Microbiol.">
        <title>Complete genome sequence of Corynebacterium casei LMG S-19264T (=DSM 44701T), isolated from a smear-ripened cheese.</title>
        <authorList>
            <consortium name="US DOE Joint Genome Institute (JGI-PGF)"/>
            <person name="Walter F."/>
            <person name="Albersmeier A."/>
            <person name="Kalinowski J."/>
            <person name="Ruckert C."/>
        </authorList>
    </citation>
    <scope>NUCLEOTIDE SEQUENCE</scope>
    <source>
        <strain evidence="9">KCTC 32296</strain>
    </source>
</reference>
<comment type="function">
    <text evidence="8">Catalyzes the condensation of pantoate with beta-alanine in an ATP-dependent reaction via a pantoyl-adenylate intermediate.</text>
</comment>
<dbReference type="InterPro" id="IPR014729">
    <property type="entry name" value="Rossmann-like_a/b/a_fold"/>
</dbReference>
<feature type="binding site" evidence="8">
    <location>
        <position position="75"/>
    </location>
    <ligand>
        <name>(R)-pantoate</name>
        <dbReference type="ChEBI" id="CHEBI:15980"/>
    </ligand>
</feature>
<feature type="binding site" evidence="8">
    <location>
        <begin position="198"/>
        <end position="201"/>
    </location>
    <ligand>
        <name>ATP</name>
        <dbReference type="ChEBI" id="CHEBI:30616"/>
    </ligand>
</feature>
<comment type="catalytic activity">
    <reaction evidence="7 8">
        <text>(R)-pantoate + beta-alanine + ATP = (R)-pantothenate + AMP + diphosphate + H(+)</text>
        <dbReference type="Rhea" id="RHEA:10912"/>
        <dbReference type="ChEBI" id="CHEBI:15378"/>
        <dbReference type="ChEBI" id="CHEBI:15980"/>
        <dbReference type="ChEBI" id="CHEBI:29032"/>
        <dbReference type="ChEBI" id="CHEBI:30616"/>
        <dbReference type="ChEBI" id="CHEBI:33019"/>
        <dbReference type="ChEBI" id="CHEBI:57966"/>
        <dbReference type="ChEBI" id="CHEBI:456215"/>
        <dbReference type="EC" id="6.3.2.1"/>
    </reaction>
</comment>
<comment type="miscellaneous">
    <text evidence="8">The reaction proceeds by a bi uni uni bi ping pong mechanism.</text>
</comment>
<dbReference type="CDD" id="cd00560">
    <property type="entry name" value="PanC"/>
    <property type="match status" value="1"/>
</dbReference>
<accession>A0A918QFW7</accession>
<dbReference type="InterPro" id="IPR042176">
    <property type="entry name" value="Pantoate_ligase_C"/>
</dbReference>
<keyword evidence="8" id="KW-0963">Cytoplasm</keyword>
<reference evidence="9" key="2">
    <citation type="submission" date="2020-09" db="EMBL/GenBank/DDBJ databases">
        <authorList>
            <person name="Sun Q."/>
            <person name="Kim S."/>
        </authorList>
    </citation>
    <scope>NUCLEOTIDE SEQUENCE</scope>
    <source>
        <strain evidence="9">KCTC 32296</strain>
    </source>
</reference>
<dbReference type="GO" id="GO:0004592">
    <property type="term" value="F:pantoate-beta-alanine ligase activity"/>
    <property type="evidence" value="ECO:0007669"/>
    <property type="project" value="UniProtKB-UniRule"/>
</dbReference>
<keyword evidence="3 8" id="KW-0436">Ligase</keyword>
<dbReference type="HAMAP" id="MF_00158">
    <property type="entry name" value="PanC"/>
    <property type="match status" value="1"/>
</dbReference>
<sequence length="291" mass="31860">MSAPVVQDPVFPQNPKTARTIADLRTVVTTWKRDGLRVGFVPTMGALHDGHLALVRHAQSVSDKVVVSIFVNPMQFAPTEDLERYPRREVEDIAKLAEVGCDLVYLPTPEIMYPADFVTRVHVDGPAQGLETDFRPQFFDGVATVVCKLFNQVMPDVAVFGEKDYQQLKVVQAFARDLDMPVEVVGLPTVREMDGLALSSRNAYLKPEDRAQAIALYNALRHVRAAVVDGLDVEAAITEATGNLTAAGFAKVDYIAVRHAETLGDPVDGEPQRILAAAWLGTTRLIDNIGV</sequence>
<gene>
    <name evidence="8 9" type="primary">panC</name>
    <name evidence="9" type="ORF">GCM10011273_32340</name>
</gene>
<dbReference type="Pfam" id="PF02569">
    <property type="entry name" value="Pantoate_ligase"/>
    <property type="match status" value="1"/>
</dbReference>
<evidence type="ECO:0000256" key="7">
    <source>
        <dbReference type="ARBA" id="ARBA00048258"/>
    </source>
</evidence>
<feature type="binding site" evidence="8">
    <location>
        <position position="167"/>
    </location>
    <ligand>
        <name>(R)-pantoate</name>
        <dbReference type="ChEBI" id="CHEBI:15980"/>
    </ligand>
</feature>
<evidence type="ECO:0000256" key="2">
    <source>
        <dbReference type="ARBA" id="ARBA00009256"/>
    </source>
</evidence>
<evidence type="ECO:0000256" key="8">
    <source>
        <dbReference type="HAMAP-Rule" id="MF_00158"/>
    </source>
</evidence>
<evidence type="ECO:0000256" key="4">
    <source>
        <dbReference type="ARBA" id="ARBA00022655"/>
    </source>
</evidence>
<dbReference type="PANTHER" id="PTHR21299:SF1">
    <property type="entry name" value="PANTOATE--BETA-ALANINE LIGASE"/>
    <property type="match status" value="1"/>
</dbReference>
<comment type="pathway">
    <text evidence="1 8">Cofactor biosynthesis; (R)-pantothenate biosynthesis; (R)-pantothenate from (R)-pantoate and beta-alanine: step 1/1.</text>
</comment>
<feature type="binding site" evidence="8">
    <location>
        <position position="75"/>
    </location>
    <ligand>
        <name>beta-alanine</name>
        <dbReference type="ChEBI" id="CHEBI:57966"/>
    </ligand>
</feature>
<dbReference type="GO" id="GO:0005524">
    <property type="term" value="F:ATP binding"/>
    <property type="evidence" value="ECO:0007669"/>
    <property type="project" value="UniProtKB-KW"/>
</dbReference>
<evidence type="ECO:0000256" key="1">
    <source>
        <dbReference type="ARBA" id="ARBA00004990"/>
    </source>
</evidence>
<dbReference type="GO" id="GO:0015940">
    <property type="term" value="P:pantothenate biosynthetic process"/>
    <property type="evidence" value="ECO:0007669"/>
    <property type="project" value="UniProtKB-UniRule"/>
</dbReference>
<feature type="binding site" evidence="8">
    <location>
        <begin position="44"/>
        <end position="51"/>
    </location>
    <ligand>
        <name>ATP</name>
        <dbReference type="ChEBI" id="CHEBI:30616"/>
    </ligand>
</feature>
<evidence type="ECO:0000256" key="5">
    <source>
        <dbReference type="ARBA" id="ARBA00022741"/>
    </source>
</evidence>
<evidence type="ECO:0000256" key="3">
    <source>
        <dbReference type="ARBA" id="ARBA00022598"/>
    </source>
</evidence>
<name>A0A918QFW7_9CAUL</name>
<feature type="active site" description="Proton donor" evidence="8">
    <location>
        <position position="51"/>
    </location>
</feature>